<evidence type="ECO:0000256" key="1">
    <source>
        <dbReference type="SAM" id="MobiDB-lite"/>
    </source>
</evidence>
<evidence type="ECO:0000313" key="4">
    <source>
        <dbReference type="EMBL" id="PQV63722.1"/>
    </source>
</evidence>
<dbReference type="Pfam" id="PF00892">
    <property type="entry name" value="EamA"/>
    <property type="match status" value="1"/>
</dbReference>
<dbReference type="Proteomes" id="UP000237684">
    <property type="component" value="Unassembled WGS sequence"/>
</dbReference>
<proteinExistence type="predicted"/>
<feature type="domain" description="EamA" evidence="3">
    <location>
        <begin position="4"/>
        <end position="136"/>
    </location>
</feature>
<keyword evidence="5" id="KW-1185">Reference proteome</keyword>
<feature type="transmembrane region" description="Helical" evidence="2">
    <location>
        <begin position="121"/>
        <end position="137"/>
    </location>
</feature>
<dbReference type="PANTHER" id="PTHR22911">
    <property type="entry name" value="ACYL-MALONYL CONDENSING ENZYME-RELATED"/>
    <property type="match status" value="1"/>
</dbReference>
<feature type="transmembrane region" description="Helical" evidence="2">
    <location>
        <begin position="64"/>
        <end position="85"/>
    </location>
</feature>
<feature type="transmembrane region" description="Helical" evidence="2">
    <location>
        <begin position="30"/>
        <end position="52"/>
    </location>
</feature>
<keyword evidence="2" id="KW-1133">Transmembrane helix</keyword>
<organism evidence="4 5">
    <name type="scientific">Abditibacterium utsteinense</name>
    <dbReference type="NCBI Taxonomy" id="1960156"/>
    <lineage>
        <taxon>Bacteria</taxon>
        <taxon>Pseudomonadati</taxon>
        <taxon>Abditibacteriota</taxon>
        <taxon>Abditibacteriia</taxon>
        <taxon>Abditibacteriales</taxon>
        <taxon>Abditibacteriaceae</taxon>
        <taxon>Abditibacterium</taxon>
    </lineage>
</organism>
<dbReference type="PANTHER" id="PTHR22911:SF137">
    <property type="entry name" value="SOLUTE CARRIER FAMILY 35 MEMBER G2-RELATED"/>
    <property type="match status" value="1"/>
</dbReference>
<evidence type="ECO:0000259" key="3">
    <source>
        <dbReference type="Pfam" id="PF00892"/>
    </source>
</evidence>
<evidence type="ECO:0000313" key="5">
    <source>
        <dbReference type="Proteomes" id="UP000237684"/>
    </source>
</evidence>
<evidence type="ECO:0000256" key="2">
    <source>
        <dbReference type="SAM" id="Phobius"/>
    </source>
</evidence>
<keyword evidence="2" id="KW-0812">Transmembrane</keyword>
<dbReference type="EMBL" id="NIGF01000009">
    <property type="protein sequence ID" value="PQV63722.1"/>
    <property type="molecule type" value="Genomic_DNA"/>
</dbReference>
<keyword evidence="2" id="KW-0472">Membrane</keyword>
<dbReference type="InParanoid" id="A0A2S8SSD4"/>
<gene>
    <name evidence="4" type="ORF">B1R32_10962</name>
</gene>
<reference evidence="4 5" key="1">
    <citation type="journal article" date="2018" name="Syst. Appl. Microbiol.">
        <title>Abditibacterium utsteinense sp. nov., the first cultivated member of candidate phylum FBP, isolated from ice-free Antarctic soil samples.</title>
        <authorList>
            <person name="Tahon G."/>
            <person name="Tytgat B."/>
            <person name="Lebbe L."/>
            <person name="Carlier A."/>
            <person name="Willems A."/>
        </authorList>
    </citation>
    <scope>NUCLEOTIDE SEQUENCE [LARGE SCALE GENOMIC DNA]</scope>
    <source>
        <strain evidence="4 5">LMG 29911</strain>
    </source>
</reference>
<dbReference type="InterPro" id="IPR037185">
    <property type="entry name" value="EmrE-like"/>
</dbReference>
<dbReference type="GO" id="GO:0016020">
    <property type="term" value="C:membrane"/>
    <property type="evidence" value="ECO:0007669"/>
    <property type="project" value="InterPro"/>
</dbReference>
<dbReference type="InterPro" id="IPR000620">
    <property type="entry name" value="EamA_dom"/>
</dbReference>
<sequence>MWKYFALGSAFFAALTAILSKIGVKDVPSNLATAIRTVVILLVAWGLVFARHEAGGLRQISRNSLLFLVLSGVATGLSWLCYFRALHDGPASIVAPIDKLSLPLVILFAGLFLGEKLTSKTALGVAFICLGTFVLVYEPQKSRPKLQTGAGVLPPISEPSANAQKR</sequence>
<feature type="region of interest" description="Disordered" evidence="1">
    <location>
        <begin position="145"/>
        <end position="166"/>
    </location>
</feature>
<comment type="caution">
    <text evidence="4">The sequence shown here is derived from an EMBL/GenBank/DDBJ whole genome shotgun (WGS) entry which is preliminary data.</text>
</comment>
<accession>A0A2S8SSD4</accession>
<name>A0A2S8SSD4_9BACT</name>
<dbReference type="Gene3D" id="1.10.3730.20">
    <property type="match status" value="1"/>
</dbReference>
<dbReference type="SUPFAM" id="SSF103481">
    <property type="entry name" value="Multidrug resistance efflux transporter EmrE"/>
    <property type="match status" value="1"/>
</dbReference>
<dbReference type="OrthoDB" id="9806718at2"/>
<protein>
    <submittedName>
        <fullName evidence="4">Transporter family protein</fullName>
    </submittedName>
</protein>
<dbReference type="AlphaFoldDB" id="A0A2S8SSD4"/>